<dbReference type="Proteomes" id="UP001195769">
    <property type="component" value="Unassembled WGS sequence"/>
</dbReference>
<dbReference type="GeneID" id="64666030"/>
<evidence type="ECO:0000313" key="2">
    <source>
        <dbReference type="Proteomes" id="UP001195769"/>
    </source>
</evidence>
<protein>
    <submittedName>
        <fullName evidence="1">Uncharacterized protein</fullName>
    </submittedName>
</protein>
<keyword evidence="2" id="KW-1185">Reference proteome</keyword>
<proteinExistence type="predicted"/>
<comment type="caution">
    <text evidence="1">The sequence shown here is derived from an EMBL/GenBank/DDBJ whole genome shotgun (WGS) entry which is preliminary data.</text>
</comment>
<dbReference type="RefSeq" id="XP_041224999.1">
    <property type="nucleotide sequence ID" value="XM_041371732.1"/>
</dbReference>
<reference evidence="1" key="1">
    <citation type="journal article" date="2020" name="New Phytol.">
        <title>Comparative genomics reveals dynamic genome evolution in host specialist ectomycorrhizal fungi.</title>
        <authorList>
            <person name="Lofgren L.A."/>
            <person name="Nguyen N.H."/>
            <person name="Vilgalys R."/>
            <person name="Ruytinx J."/>
            <person name="Liao H.L."/>
            <person name="Branco S."/>
            <person name="Kuo A."/>
            <person name="LaButti K."/>
            <person name="Lipzen A."/>
            <person name="Andreopoulos W."/>
            <person name="Pangilinan J."/>
            <person name="Riley R."/>
            <person name="Hundley H."/>
            <person name="Na H."/>
            <person name="Barry K."/>
            <person name="Grigoriev I.V."/>
            <person name="Stajich J.E."/>
            <person name="Kennedy P.G."/>
        </authorList>
    </citation>
    <scope>NUCLEOTIDE SEQUENCE</scope>
    <source>
        <strain evidence="1">FC203</strain>
    </source>
</reference>
<evidence type="ECO:0000313" key="1">
    <source>
        <dbReference type="EMBL" id="KAG1899423.1"/>
    </source>
</evidence>
<organism evidence="1 2">
    <name type="scientific">Suillus fuscotomentosus</name>
    <dbReference type="NCBI Taxonomy" id="1912939"/>
    <lineage>
        <taxon>Eukaryota</taxon>
        <taxon>Fungi</taxon>
        <taxon>Dikarya</taxon>
        <taxon>Basidiomycota</taxon>
        <taxon>Agaricomycotina</taxon>
        <taxon>Agaricomycetes</taxon>
        <taxon>Agaricomycetidae</taxon>
        <taxon>Boletales</taxon>
        <taxon>Suillineae</taxon>
        <taxon>Suillaceae</taxon>
        <taxon>Suillus</taxon>
    </lineage>
</organism>
<name>A0AAD4E473_9AGAM</name>
<sequence>MPPFLLHLPASQHPITRVLADGTVTPSALSHPLCAVHVAMRDNQTSPFIPHIGTANHSTRNPSTVILIESVSVQGRNAATILGKNGLAQEHTKTLQISYMNLHRNKECTRLPVSCRPSREARHLAHVPQTRPSLQLNGSESLISLYRWRFHRVIIGDHHGALEPAMQKSSLSFGPDMTHHSYGRSPWISNVLGAQGNTSSYRIFAIKKDLSNHPAVLTADRYIPWPIKKGWRSDPLQTQSRQMFCSTDDMTTTPANTNTNTNSSGEGNGIWRVLYKTSARAGLPIHQLL</sequence>
<dbReference type="AlphaFoldDB" id="A0AAD4E473"/>
<accession>A0AAD4E473</accession>
<dbReference type="EMBL" id="JABBWK010000033">
    <property type="protein sequence ID" value="KAG1899423.1"/>
    <property type="molecule type" value="Genomic_DNA"/>
</dbReference>
<gene>
    <name evidence="1" type="ORF">F5891DRAFT_411856</name>
</gene>